<feature type="region of interest" description="Disordered" evidence="1">
    <location>
        <begin position="1"/>
        <end position="20"/>
    </location>
</feature>
<evidence type="ECO:0000313" key="3">
    <source>
        <dbReference type="Proteomes" id="UP001175228"/>
    </source>
</evidence>
<evidence type="ECO:0000256" key="1">
    <source>
        <dbReference type="SAM" id="MobiDB-lite"/>
    </source>
</evidence>
<dbReference type="Gene3D" id="3.30.420.10">
    <property type="entry name" value="Ribonuclease H-like superfamily/Ribonuclease H"/>
    <property type="match status" value="1"/>
</dbReference>
<gene>
    <name evidence="2" type="ORF">EDD18DRAFT_1012223</name>
</gene>
<comment type="caution">
    <text evidence="2">The sequence shown here is derived from an EMBL/GenBank/DDBJ whole genome shotgun (WGS) entry which is preliminary data.</text>
</comment>
<dbReference type="AlphaFoldDB" id="A0AA39QFR0"/>
<organism evidence="2 3">
    <name type="scientific">Armillaria luteobubalina</name>
    <dbReference type="NCBI Taxonomy" id="153913"/>
    <lineage>
        <taxon>Eukaryota</taxon>
        <taxon>Fungi</taxon>
        <taxon>Dikarya</taxon>
        <taxon>Basidiomycota</taxon>
        <taxon>Agaricomycotina</taxon>
        <taxon>Agaricomycetes</taxon>
        <taxon>Agaricomycetidae</taxon>
        <taxon>Agaricales</taxon>
        <taxon>Marasmiineae</taxon>
        <taxon>Physalacriaceae</taxon>
        <taxon>Armillaria</taxon>
    </lineage>
</organism>
<dbReference type="Proteomes" id="UP001175228">
    <property type="component" value="Unassembled WGS sequence"/>
</dbReference>
<dbReference type="InterPro" id="IPR036397">
    <property type="entry name" value="RNaseH_sf"/>
</dbReference>
<evidence type="ECO:0000313" key="2">
    <source>
        <dbReference type="EMBL" id="KAK0500839.1"/>
    </source>
</evidence>
<feature type="non-terminal residue" evidence="2">
    <location>
        <position position="110"/>
    </location>
</feature>
<dbReference type="EMBL" id="JAUEPU010000007">
    <property type="protein sequence ID" value="KAK0500839.1"/>
    <property type="molecule type" value="Genomic_DNA"/>
</dbReference>
<keyword evidence="3" id="KW-1185">Reference proteome</keyword>
<protein>
    <submittedName>
        <fullName evidence="2">Uncharacterized protein</fullName>
    </submittedName>
</protein>
<sequence length="110" mass="11646">IHAATKGSCGNNNTPDARAGTGVAIDGENGMEIALRIPTSIPQTSQAGETIVVKELATRTDKRAVLHNETGSIYVMKHLSTSLKKMEDTGYIGVPNKKALQATIASLRSR</sequence>
<proteinExistence type="predicted"/>
<dbReference type="GO" id="GO:0003676">
    <property type="term" value="F:nucleic acid binding"/>
    <property type="evidence" value="ECO:0007669"/>
    <property type="project" value="InterPro"/>
</dbReference>
<accession>A0AA39QFR0</accession>
<name>A0AA39QFR0_9AGAR</name>
<reference evidence="2" key="1">
    <citation type="submission" date="2023-06" db="EMBL/GenBank/DDBJ databases">
        <authorList>
            <consortium name="Lawrence Berkeley National Laboratory"/>
            <person name="Ahrendt S."/>
            <person name="Sahu N."/>
            <person name="Indic B."/>
            <person name="Wong-Bajracharya J."/>
            <person name="Merenyi Z."/>
            <person name="Ke H.-M."/>
            <person name="Monk M."/>
            <person name="Kocsube S."/>
            <person name="Drula E."/>
            <person name="Lipzen A."/>
            <person name="Balint B."/>
            <person name="Henrissat B."/>
            <person name="Andreopoulos B."/>
            <person name="Martin F.M."/>
            <person name="Harder C.B."/>
            <person name="Rigling D."/>
            <person name="Ford K.L."/>
            <person name="Foster G.D."/>
            <person name="Pangilinan J."/>
            <person name="Papanicolaou A."/>
            <person name="Barry K."/>
            <person name="LaButti K."/>
            <person name="Viragh M."/>
            <person name="Koriabine M."/>
            <person name="Yan M."/>
            <person name="Riley R."/>
            <person name="Champramary S."/>
            <person name="Plett K.L."/>
            <person name="Tsai I.J."/>
            <person name="Slot J."/>
            <person name="Sipos G."/>
            <person name="Plett J."/>
            <person name="Nagy L.G."/>
            <person name="Grigoriev I.V."/>
        </authorList>
    </citation>
    <scope>NUCLEOTIDE SEQUENCE</scope>
    <source>
        <strain evidence="2">HWK02</strain>
    </source>
</reference>
<feature type="non-terminal residue" evidence="2">
    <location>
        <position position="1"/>
    </location>
</feature>